<proteinExistence type="predicted"/>
<dbReference type="OrthoDB" id="3051534at2759"/>
<keyword evidence="3" id="KW-1185">Reference proteome</keyword>
<feature type="compositionally biased region" description="Low complexity" evidence="1">
    <location>
        <begin position="1"/>
        <end position="19"/>
    </location>
</feature>
<accession>A0A0D0CTL4</accession>
<reference evidence="2 3" key="1">
    <citation type="submission" date="2014-04" db="EMBL/GenBank/DDBJ databases">
        <title>Evolutionary Origins and Diversification of the Mycorrhizal Mutualists.</title>
        <authorList>
            <consortium name="DOE Joint Genome Institute"/>
            <consortium name="Mycorrhizal Genomics Consortium"/>
            <person name="Kohler A."/>
            <person name="Kuo A."/>
            <person name="Nagy L.G."/>
            <person name="Floudas D."/>
            <person name="Copeland A."/>
            <person name="Barry K.W."/>
            <person name="Cichocki N."/>
            <person name="Veneault-Fourrey C."/>
            <person name="LaButti K."/>
            <person name="Lindquist E.A."/>
            <person name="Lipzen A."/>
            <person name="Lundell T."/>
            <person name="Morin E."/>
            <person name="Murat C."/>
            <person name="Riley R."/>
            <person name="Ohm R."/>
            <person name="Sun H."/>
            <person name="Tunlid A."/>
            <person name="Henrissat B."/>
            <person name="Grigoriev I.V."/>
            <person name="Hibbett D.S."/>
            <person name="Martin F."/>
        </authorList>
    </citation>
    <scope>NUCLEOTIDE SEQUENCE [LARGE SCALE GENOMIC DNA]</scope>
    <source>
        <strain evidence="2 3">FD-317 M1</strain>
    </source>
</reference>
<dbReference type="EMBL" id="KN834781">
    <property type="protein sequence ID" value="KIK59088.1"/>
    <property type="molecule type" value="Genomic_DNA"/>
</dbReference>
<evidence type="ECO:0000313" key="3">
    <source>
        <dbReference type="Proteomes" id="UP000053593"/>
    </source>
</evidence>
<protein>
    <submittedName>
        <fullName evidence="2">Uncharacterized protein</fullName>
    </submittedName>
</protein>
<organism evidence="2 3">
    <name type="scientific">Collybiopsis luxurians FD-317 M1</name>
    <dbReference type="NCBI Taxonomy" id="944289"/>
    <lineage>
        <taxon>Eukaryota</taxon>
        <taxon>Fungi</taxon>
        <taxon>Dikarya</taxon>
        <taxon>Basidiomycota</taxon>
        <taxon>Agaricomycotina</taxon>
        <taxon>Agaricomycetes</taxon>
        <taxon>Agaricomycetidae</taxon>
        <taxon>Agaricales</taxon>
        <taxon>Marasmiineae</taxon>
        <taxon>Omphalotaceae</taxon>
        <taxon>Collybiopsis</taxon>
        <taxon>Collybiopsis luxurians</taxon>
    </lineage>
</organism>
<name>A0A0D0CTL4_9AGAR</name>
<dbReference type="HOGENOM" id="CLU_082469_1_0_1"/>
<sequence>MSDLASPSNSTGSSPTGSPVANPAAGRTPIIGALNSLSSDQLLQLLIGTLQSRQQSTSGFPSAPPLPTLPPFTAAPVQPRKSLFDMFPLVEASMLLDIARHELRPIDLRKLDSKLRDKADDEGSLATFLARASSSKDYPSLSAIISPLTLYFRILTHFAISGGQPDVVAILVTGLFAYIDHLNFLNQRYDWSAVLQYHMAFHGLRRREMMNGVYDGWEKADQQLMALHLWGHESAKRTSPASVAASALKSKRLPIE</sequence>
<evidence type="ECO:0000256" key="1">
    <source>
        <dbReference type="SAM" id="MobiDB-lite"/>
    </source>
</evidence>
<dbReference type="Proteomes" id="UP000053593">
    <property type="component" value="Unassembled WGS sequence"/>
</dbReference>
<evidence type="ECO:0000313" key="2">
    <source>
        <dbReference type="EMBL" id="KIK59088.1"/>
    </source>
</evidence>
<dbReference type="AlphaFoldDB" id="A0A0D0CTL4"/>
<feature type="region of interest" description="Disordered" evidence="1">
    <location>
        <begin position="1"/>
        <end position="24"/>
    </location>
</feature>
<gene>
    <name evidence="2" type="ORF">GYMLUDRAFT_44818</name>
</gene>